<dbReference type="Pfam" id="PF01882">
    <property type="entry name" value="DUF58"/>
    <property type="match status" value="1"/>
</dbReference>
<dbReference type="InterPro" id="IPR036465">
    <property type="entry name" value="vWFA_dom_sf"/>
</dbReference>
<dbReference type="EMBL" id="PIUK01000056">
    <property type="protein sequence ID" value="MBY6276061.1"/>
    <property type="molecule type" value="Genomic_DNA"/>
</dbReference>
<organism evidence="2 3">
    <name type="scientific">Symbiobacterium thermophilum</name>
    <dbReference type="NCBI Taxonomy" id="2734"/>
    <lineage>
        <taxon>Bacteria</taxon>
        <taxon>Bacillati</taxon>
        <taxon>Bacillota</taxon>
        <taxon>Clostridia</taxon>
        <taxon>Eubacteriales</taxon>
        <taxon>Symbiobacteriaceae</taxon>
        <taxon>Symbiobacterium</taxon>
    </lineage>
</organism>
<sequence>MRADRVTVRFSPTPRLPLLLALAALPALFPGLLWLSLALAAALTGVALADLAASRRTIEAERRVENPLSLGEENPVRLAFRCHGAPVTLEVCDDLPLHLEPAGEWPVVRLEEGAWVEVGYRVRPGRRGRYAIGPLHGRYRSRLGLWNRMITWPITDEVRVYPNLLAVRQYEVAMRQGRQMEGLKRARLRGAGTEFESLREYQEGDEFRAINWPATARRGSLVTNLYQVDRSQPIMLLVDAGRLMIPQIQGLSRLDYVLNAAMLLATVAAERGDQVGLMLFGGEVKAFVPPRKGRRQVMAMLESLYDLQPEQVEPDYGRMLGWFAARHRRRSLLVLFTDLVDPEINRGLTAHLSALAARHLVLVVTLTDPALLALSRCIPENAQQAYEKATALEVLAQRAETRARLQRSGVLVIDVPPSSFSAAVVNQYLQIKEQGRL</sequence>
<feature type="domain" description="DUF58" evidence="1">
    <location>
        <begin position="198"/>
        <end position="407"/>
    </location>
</feature>
<protein>
    <submittedName>
        <fullName evidence="2">DUF58 domain-containing protein</fullName>
    </submittedName>
</protein>
<dbReference type="SUPFAM" id="SSF53300">
    <property type="entry name" value="vWA-like"/>
    <property type="match status" value="1"/>
</dbReference>
<name>A0A953I308_SYMTR</name>
<dbReference type="RefSeq" id="WP_273379011.1">
    <property type="nucleotide sequence ID" value="NZ_PIUK01000056.1"/>
</dbReference>
<reference evidence="2" key="1">
    <citation type="submission" date="2017-11" db="EMBL/GenBank/DDBJ databases">
        <title>Three new genomes from thermophilic consortium.</title>
        <authorList>
            <person name="Quaggio R."/>
            <person name="Amgarten D."/>
            <person name="Setubal J.C."/>
        </authorList>
    </citation>
    <scope>NUCLEOTIDE SEQUENCE</scope>
    <source>
        <strain evidence="2">ZCTH01-B2</strain>
    </source>
</reference>
<evidence type="ECO:0000313" key="2">
    <source>
        <dbReference type="EMBL" id="MBY6276061.1"/>
    </source>
</evidence>
<dbReference type="PANTHER" id="PTHR33608:SF3">
    <property type="entry name" value="SLR2013 PROTEIN"/>
    <property type="match status" value="1"/>
</dbReference>
<evidence type="ECO:0000313" key="3">
    <source>
        <dbReference type="Proteomes" id="UP000732377"/>
    </source>
</evidence>
<dbReference type="Proteomes" id="UP000732377">
    <property type="component" value="Unassembled WGS sequence"/>
</dbReference>
<dbReference type="AlphaFoldDB" id="A0A953I308"/>
<proteinExistence type="predicted"/>
<comment type="caution">
    <text evidence="2">The sequence shown here is derived from an EMBL/GenBank/DDBJ whole genome shotgun (WGS) entry which is preliminary data.</text>
</comment>
<evidence type="ECO:0000259" key="1">
    <source>
        <dbReference type="Pfam" id="PF01882"/>
    </source>
</evidence>
<dbReference type="PANTHER" id="PTHR33608">
    <property type="entry name" value="BLL2464 PROTEIN"/>
    <property type="match status" value="1"/>
</dbReference>
<dbReference type="InterPro" id="IPR002881">
    <property type="entry name" value="DUF58"/>
</dbReference>
<gene>
    <name evidence="2" type="ORF">CWE10_07550</name>
</gene>
<accession>A0A953I308</accession>